<feature type="domain" description="YagK/YfjJ C-terminal" evidence="2">
    <location>
        <begin position="244"/>
        <end position="363"/>
    </location>
</feature>
<proteinExistence type="predicted"/>
<dbReference type="Pfam" id="PF11726">
    <property type="entry name" value="YagK_YfjJ_C"/>
    <property type="match status" value="1"/>
</dbReference>
<sequence length="387" mass="45328">MSVRDKFIDLQRFVFKKREDSFFTINYEERRKHYDQLMYYYIGVDIASLDEKRMPFFKMKSGMTYKARASGLGYQILSLLSHAGQSRVLGWDEEYASIINYSPLMKLNYNAFAAATSSSGESVEGIGFIEPVIYGEHKFKMAFGKRTDEIVDGLNKFVLQLKEALNKDNLHEEIKSFYRNSKERYCHLMKVALQAWEINCKNILLRIDWGFHAENPRMPFRLKTDQEINEDFTAVDMKRNLMLKRLQKMFGKDLSFYAWKIECGFNKGLHIHWLIALNGSKYLNPYFHSKAITDDWNQCVCGDDSYAWNVLGMCQRDSKYLRNIDYHDEDLVKILSTYSNYLTKLDVTMKLRAPEGFRTFGCSKLKKLDKNKPGPKRSSSISLNRGF</sequence>
<dbReference type="EMBL" id="AWOR01000049">
    <property type="protein sequence ID" value="KGH28585.1"/>
    <property type="molecule type" value="Genomic_DNA"/>
</dbReference>
<evidence type="ECO:0000313" key="4">
    <source>
        <dbReference type="Proteomes" id="UP000029553"/>
    </source>
</evidence>
<dbReference type="InterPro" id="IPR057271">
    <property type="entry name" value="YagK_YfjJ_C"/>
</dbReference>
<comment type="caution">
    <text evidence="3">The sequence shown here is derived from an EMBL/GenBank/DDBJ whole genome shotgun (WGS) entry which is preliminary data.</text>
</comment>
<accession>A0A096GTU5</accession>
<feature type="region of interest" description="Disordered" evidence="1">
    <location>
        <begin position="368"/>
        <end position="387"/>
    </location>
</feature>
<name>A0A096GTU5_COMTE</name>
<gene>
    <name evidence="3" type="ORF">P353_15430</name>
</gene>
<dbReference type="Proteomes" id="UP000029553">
    <property type="component" value="Unassembled WGS sequence"/>
</dbReference>
<evidence type="ECO:0000256" key="1">
    <source>
        <dbReference type="SAM" id="MobiDB-lite"/>
    </source>
</evidence>
<protein>
    <recommendedName>
        <fullName evidence="2">YagK/YfjJ C-terminal domain-containing protein</fullName>
    </recommendedName>
</protein>
<evidence type="ECO:0000313" key="3">
    <source>
        <dbReference type="EMBL" id="KGH28585.1"/>
    </source>
</evidence>
<reference evidence="3 4" key="1">
    <citation type="submission" date="2013-09" db="EMBL/GenBank/DDBJ databases">
        <title>High correlation between genotypes and phenotypes of environmental bacteria Comamonas testosteroni strains.</title>
        <authorList>
            <person name="Liu L."/>
            <person name="Zhu W."/>
            <person name="Xia X."/>
            <person name="Xu B."/>
            <person name="Luo M."/>
            <person name="Wang G."/>
        </authorList>
    </citation>
    <scope>NUCLEOTIDE SEQUENCE [LARGE SCALE GENOMIC DNA]</scope>
    <source>
        <strain evidence="3 4">JL40</strain>
    </source>
</reference>
<dbReference type="AlphaFoldDB" id="A0A096GTU5"/>
<evidence type="ECO:0000259" key="2">
    <source>
        <dbReference type="Pfam" id="PF11726"/>
    </source>
</evidence>
<organism evidence="3 4">
    <name type="scientific">Comamonas testosteroni</name>
    <name type="common">Pseudomonas testosteroni</name>
    <dbReference type="NCBI Taxonomy" id="285"/>
    <lineage>
        <taxon>Bacteria</taxon>
        <taxon>Pseudomonadati</taxon>
        <taxon>Pseudomonadota</taxon>
        <taxon>Betaproteobacteria</taxon>
        <taxon>Burkholderiales</taxon>
        <taxon>Comamonadaceae</taxon>
        <taxon>Comamonas</taxon>
    </lineage>
</organism>
<dbReference type="RefSeq" id="WP_052084873.1">
    <property type="nucleotide sequence ID" value="NZ_AWOR01000049.1"/>
</dbReference>
<feature type="compositionally biased region" description="Polar residues" evidence="1">
    <location>
        <begin position="377"/>
        <end position="387"/>
    </location>
</feature>